<dbReference type="Gene3D" id="2.40.50.140">
    <property type="entry name" value="Nucleic acid-binding proteins"/>
    <property type="match status" value="1"/>
</dbReference>
<evidence type="ECO:0000256" key="4">
    <source>
        <dbReference type="ARBA" id="ARBA00012838"/>
    </source>
</evidence>
<dbReference type="NCBIfam" id="TIGR00399">
    <property type="entry name" value="metG_C_term"/>
    <property type="match status" value="1"/>
</dbReference>
<evidence type="ECO:0000256" key="7">
    <source>
        <dbReference type="ARBA" id="ARBA00022555"/>
    </source>
</evidence>
<proteinExistence type="predicted"/>
<evidence type="ECO:0000256" key="16">
    <source>
        <dbReference type="PROSITE-ProRule" id="PRU00209"/>
    </source>
</evidence>
<evidence type="ECO:0000256" key="2">
    <source>
        <dbReference type="ARBA" id="ARBA00004496"/>
    </source>
</evidence>
<keyword evidence="9" id="KW-0547">Nucleotide-binding</keyword>
<evidence type="ECO:0000256" key="10">
    <source>
        <dbReference type="ARBA" id="ARBA00022840"/>
    </source>
</evidence>
<dbReference type="SUPFAM" id="SSF50249">
    <property type="entry name" value="Nucleic acid-binding proteins"/>
    <property type="match status" value="1"/>
</dbReference>
<dbReference type="InterPro" id="IPR012340">
    <property type="entry name" value="NA-bd_OB-fold"/>
</dbReference>
<dbReference type="AlphaFoldDB" id="A0A1F4TKU3"/>
<protein>
    <recommendedName>
        <fullName evidence="5">Methionine--tRNA ligase</fullName>
        <ecNumber evidence="4">6.1.1.10</ecNumber>
    </recommendedName>
    <alternativeName>
        <fullName evidence="14">Methionyl-tRNA synthetase</fullName>
    </alternativeName>
</protein>
<dbReference type="Pfam" id="PF01588">
    <property type="entry name" value="tRNA_bind"/>
    <property type="match status" value="1"/>
</dbReference>
<name>A0A1F4TKU3_UNCSA</name>
<evidence type="ECO:0000256" key="3">
    <source>
        <dbReference type="ARBA" id="ARBA00011738"/>
    </source>
</evidence>
<organism evidence="18 19">
    <name type="scientific">candidate division WOR-1 bacterium RIFOXYB2_FULL_48_7</name>
    <dbReference type="NCBI Taxonomy" id="1802583"/>
    <lineage>
        <taxon>Bacteria</taxon>
        <taxon>Bacillati</taxon>
        <taxon>Saganbacteria</taxon>
    </lineage>
</organism>
<comment type="subunit">
    <text evidence="3">Homodimer.</text>
</comment>
<dbReference type="GO" id="GO:0000049">
    <property type="term" value="F:tRNA binding"/>
    <property type="evidence" value="ECO:0007669"/>
    <property type="project" value="UniProtKB-UniRule"/>
</dbReference>
<evidence type="ECO:0000256" key="11">
    <source>
        <dbReference type="ARBA" id="ARBA00022884"/>
    </source>
</evidence>
<evidence type="ECO:0000259" key="17">
    <source>
        <dbReference type="PROSITE" id="PS50886"/>
    </source>
</evidence>
<dbReference type="PANTHER" id="PTHR11586:SF37">
    <property type="entry name" value="TRNA-BINDING DOMAIN-CONTAINING PROTEIN"/>
    <property type="match status" value="1"/>
</dbReference>
<evidence type="ECO:0000256" key="6">
    <source>
        <dbReference type="ARBA" id="ARBA00022490"/>
    </source>
</evidence>
<reference evidence="18 19" key="1">
    <citation type="journal article" date="2016" name="Nat. Commun.">
        <title>Thousands of microbial genomes shed light on interconnected biogeochemical processes in an aquifer system.</title>
        <authorList>
            <person name="Anantharaman K."/>
            <person name="Brown C.T."/>
            <person name="Hug L.A."/>
            <person name="Sharon I."/>
            <person name="Castelle C.J."/>
            <person name="Probst A.J."/>
            <person name="Thomas B.C."/>
            <person name="Singh A."/>
            <person name="Wilkins M.J."/>
            <person name="Karaoz U."/>
            <person name="Brodie E.L."/>
            <person name="Williams K.H."/>
            <person name="Hubbard S.S."/>
            <person name="Banfield J.F."/>
        </authorList>
    </citation>
    <scope>NUCLEOTIDE SEQUENCE [LARGE SCALE GENOMIC DNA]</scope>
</reference>
<evidence type="ECO:0000256" key="15">
    <source>
        <dbReference type="ARBA" id="ARBA00047364"/>
    </source>
</evidence>
<comment type="function">
    <text evidence="1">Is required not only for elongation of protein synthesis but also for the initiation of all mRNA translation through initiator tRNA(fMet) aminoacylation.</text>
</comment>
<dbReference type="InterPro" id="IPR002547">
    <property type="entry name" value="tRNA-bd_dom"/>
</dbReference>
<dbReference type="GO" id="GO:0004825">
    <property type="term" value="F:methionine-tRNA ligase activity"/>
    <property type="evidence" value="ECO:0007669"/>
    <property type="project" value="UniProtKB-EC"/>
</dbReference>
<evidence type="ECO:0000256" key="9">
    <source>
        <dbReference type="ARBA" id="ARBA00022741"/>
    </source>
</evidence>
<evidence type="ECO:0000256" key="13">
    <source>
        <dbReference type="ARBA" id="ARBA00023146"/>
    </source>
</evidence>
<dbReference type="InterPro" id="IPR051270">
    <property type="entry name" value="Tyrosine-tRNA_ligase_regulator"/>
</dbReference>
<evidence type="ECO:0000256" key="1">
    <source>
        <dbReference type="ARBA" id="ARBA00003314"/>
    </source>
</evidence>
<dbReference type="InterPro" id="IPR004495">
    <property type="entry name" value="Met-tRNA-synth_bsu_C"/>
</dbReference>
<evidence type="ECO:0000256" key="5">
    <source>
        <dbReference type="ARBA" id="ARBA00018753"/>
    </source>
</evidence>
<dbReference type="Proteomes" id="UP000178951">
    <property type="component" value="Unassembled WGS sequence"/>
</dbReference>
<dbReference type="GO" id="GO:0006431">
    <property type="term" value="P:methionyl-tRNA aminoacylation"/>
    <property type="evidence" value="ECO:0007669"/>
    <property type="project" value="InterPro"/>
</dbReference>
<dbReference type="EC" id="6.1.1.10" evidence="4"/>
<dbReference type="PROSITE" id="PS50886">
    <property type="entry name" value="TRBD"/>
    <property type="match status" value="1"/>
</dbReference>
<sequence>MENVTFEDFKKMDIRVAEIKTAEEIAGADKLYKLTVNVGDEERTLVAGIKQYYQIEQIIGKKVLVLANLEPRVIRGIESRGMILCASDPDRTQVVCTTVEKEIAPGAKVS</sequence>
<comment type="subcellular location">
    <subcellularLocation>
        <location evidence="2">Cytoplasm</location>
    </subcellularLocation>
</comment>
<evidence type="ECO:0000313" key="18">
    <source>
        <dbReference type="EMBL" id="OGC33332.1"/>
    </source>
</evidence>
<evidence type="ECO:0000256" key="14">
    <source>
        <dbReference type="ARBA" id="ARBA00030904"/>
    </source>
</evidence>
<dbReference type="STRING" id="1802583.A2311_05930"/>
<comment type="catalytic activity">
    <reaction evidence="15">
        <text>tRNA(Met) + L-methionine + ATP = L-methionyl-tRNA(Met) + AMP + diphosphate</text>
        <dbReference type="Rhea" id="RHEA:13481"/>
        <dbReference type="Rhea" id="RHEA-COMP:9667"/>
        <dbReference type="Rhea" id="RHEA-COMP:9698"/>
        <dbReference type="ChEBI" id="CHEBI:30616"/>
        <dbReference type="ChEBI" id="CHEBI:33019"/>
        <dbReference type="ChEBI" id="CHEBI:57844"/>
        <dbReference type="ChEBI" id="CHEBI:78442"/>
        <dbReference type="ChEBI" id="CHEBI:78530"/>
        <dbReference type="ChEBI" id="CHEBI:456215"/>
        <dbReference type="EC" id="6.1.1.10"/>
    </reaction>
</comment>
<evidence type="ECO:0000256" key="12">
    <source>
        <dbReference type="ARBA" id="ARBA00022917"/>
    </source>
</evidence>
<evidence type="ECO:0000313" key="19">
    <source>
        <dbReference type="Proteomes" id="UP000178951"/>
    </source>
</evidence>
<keyword evidence="12" id="KW-0648">Protein biosynthesis</keyword>
<keyword evidence="11 16" id="KW-0694">RNA-binding</keyword>
<dbReference type="EMBL" id="MEUF01000063">
    <property type="protein sequence ID" value="OGC33332.1"/>
    <property type="molecule type" value="Genomic_DNA"/>
</dbReference>
<keyword evidence="13" id="KW-0030">Aminoacyl-tRNA synthetase</keyword>
<evidence type="ECO:0000256" key="8">
    <source>
        <dbReference type="ARBA" id="ARBA00022598"/>
    </source>
</evidence>
<dbReference type="FunFam" id="2.40.50.140:FF:000042">
    <property type="entry name" value="Methionine--tRNA ligase"/>
    <property type="match status" value="1"/>
</dbReference>
<keyword evidence="10" id="KW-0067">ATP-binding</keyword>
<dbReference type="PANTHER" id="PTHR11586">
    <property type="entry name" value="TRNA-AMINOACYLATION COFACTOR ARC1 FAMILY MEMBER"/>
    <property type="match status" value="1"/>
</dbReference>
<dbReference type="GO" id="GO:0005737">
    <property type="term" value="C:cytoplasm"/>
    <property type="evidence" value="ECO:0007669"/>
    <property type="project" value="UniProtKB-SubCell"/>
</dbReference>
<comment type="caution">
    <text evidence="18">The sequence shown here is derived from an EMBL/GenBank/DDBJ whole genome shotgun (WGS) entry which is preliminary data.</text>
</comment>
<keyword evidence="8 18" id="KW-0436">Ligase</keyword>
<dbReference type="CDD" id="cd02800">
    <property type="entry name" value="tRNA_bind_EcMetRS_like"/>
    <property type="match status" value="1"/>
</dbReference>
<dbReference type="GO" id="GO:0005524">
    <property type="term" value="F:ATP binding"/>
    <property type="evidence" value="ECO:0007669"/>
    <property type="project" value="UniProtKB-KW"/>
</dbReference>
<keyword evidence="7 16" id="KW-0820">tRNA-binding</keyword>
<keyword evidence="6" id="KW-0963">Cytoplasm</keyword>
<accession>A0A1F4TKU3</accession>
<gene>
    <name evidence="18" type="ORF">A2311_05930</name>
</gene>
<feature type="domain" description="TRNA-binding" evidence="17">
    <location>
        <begin position="8"/>
        <end position="110"/>
    </location>
</feature>